<name>H0JUE1_9NOCA</name>
<accession>H0JUE1</accession>
<evidence type="ECO:0000256" key="2">
    <source>
        <dbReference type="ARBA" id="ARBA00023002"/>
    </source>
</evidence>
<dbReference type="Gene3D" id="3.40.309.10">
    <property type="entry name" value="Aldehyde Dehydrogenase, Chain A, domain 2"/>
    <property type="match status" value="1"/>
</dbReference>
<feature type="domain" description="Aldehyde dehydrogenase" evidence="5">
    <location>
        <begin position="42"/>
        <end position="502"/>
    </location>
</feature>
<dbReference type="FunFam" id="3.40.309.10:FF:000004">
    <property type="entry name" value="Succinate-semialdehyde dehydrogenase I"/>
    <property type="match status" value="1"/>
</dbReference>
<dbReference type="PROSITE" id="PS00687">
    <property type="entry name" value="ALDEHYDE_DEHYDR_GLU"/>
    <property type="match status" value="1"/>
</dbReference>
<comment type="caution">
    <text evidence="6">The sequence shown here is derived from an EMBL/GenBank/DDBJ whole genome shotgun (WGS) entry which is preliminary data.</text>
</comment>
<proteinExistence type="inferred from homology"/>
<protein>
    <submittedName>
        <fullName evidence="6">Succinate-semialdehyde dehydrogenase (NAD(P)+)</fullName>
    </submittedName>
</protein>
<dbReference type="CDD" id="cd07103">
    <property type="entry name" value="ALDH_F5_SSADH_GabD"/>
    <property type="match status" value="1"/>
</dbReference>
<dbReference type="Proteomes" id="UP000005064">
    <property type="component" value="Unassembled WGS sequence"/>
</dbReference>
<dbReference type="Gene3D" id="3.40.605.10">
    <property type="entry name" value="Aldehyde Dehydrogenase, Chain A, domain 1"/>
    <property type="match status" value="1"/>
</dbReference>
<dbReference type="Pfam" id="PF00171">
    <property type="entry name" value="Aldedh"/>
    <property type="match status" value="1"/>
</dbReference>
<dbReference type="AlphaFoldDB" id="H0JUE1"/>
<dbReference type="InterPro" id="IPR015590">
    <property type="entry name" value="Aldehyde_DH_dom"/>
</dbReference>
<evidence type="ECO:0000313" key="7">
    <source>
        <dbReference type="Proteomes" id="UP000005064"/>
    </source>
</evidence>
<dbReference type="PATRIC" id="fig|1114960.4.peg.3373"/>
<dbReference type="InterPro" id="IPR016163">
    <property type="entry name" value="Ald_DH_C"/>
</dbReference>
<dbReference type="InterPro" id="IPR029510">
    <property type="entry name" value="Ald_DH_CS_GLU"/>
</dbReference>
<keyword evidence="2 4" id="KW-0560">Oxidoreductase</keyword>
<dbReference type="PANTHER" id="PTHR43353">
    <property type="entry name" value="SUCCINATE-SEMIALDEHYDE DEHYDROGENASE, MITOCHONDRIAL"/>
    <property type="match status" value="1"/>
</dbReference>
<dbReference type="FunFam" id="3.40.605.10:FF:000007">
    <property type="entry name" value="NAD/NADP-dependent betaine aldehyde dehydrogenase"/>
    <property type="match status" value="1"/>
</dbReference>
<comment type="similarity">
    <text evidence="1 4">Belongs to the aldehyde dehydrogenase family.</text>
</comment>
<dbReference type="InterPro" id="IPR050740">
    <property type="entry name" value="Aldehyde_DH_Superfamily"/>
</dbReference>
<dbReference type="GO" id="GO:0004777">
    <property type="term" value="F:succinate-semialdehyde dehydrogenase (NAD+) activity"/>
    <property type="evidence" value="ECO:0007669"/>
    <property type="project" value="TreeGrafter"/>
</dbReference>
<sequence>MTDTENTTPGRPDTNLRGDTEVIDRTSLLASVPTSLCIAGQWLPAADASTFDVVDPATEQVLATVANAQPEDGRRALDAAVAVADEWAGTAPRIRAELLNAAWERVTELRDQFALLICLEMGKPLAEAYGEVDYGADFLRWFAEEAVRINGRITRSPSGNGRILVTKTPVGPVLAITPWNFPLAMGTRKIAPALAAGCPVILKPAEETPLTMLLLAKVFADVGLPAGVLSVLPTRSAAELTAPMFSDARLRKVTFTGSTAVGKRLLAQAAGSVMTSSMELGGNAPFIVFDDADIDAAVEGAMAAKMRNGGEACTAANRIYVDNRVRAEFTEKLSARMAAVTIGPGTESGVQLGPLISDKQRSTVTALVDDALSKGATATVGGKSVEGPGYFYAATVLAEVPPTAQLLKEEIFGPVAAIVGFDGEEQGIQLANDTEYGLAAYIYTEGLERAWRVSDALHAGMIGVNRGIISDVAAPFGGVKESGLGRESGSEGIEEYLEAKYVAFR</sequence>
<dbReference type="InterPro" id="IPR016161">
    <property type="entry name" value="Ald_DH/histidinol_DH"/>
</dbReference>
<gene>
    <name evidence="6" type="ORF">AK37_16575</name>
</gene>
<evidence type="ECO:0000256" key="4">
    <source>
        <dbReference type="RuleBase" id="RU003345"/>
    </source>
</evidence>
<dbReference type="InterPro" id="IPR016162">
    <property type="entry name" value="Ald_DH_N"/>
</dbReference>
<dbReference type="GO" id="GO:0009450">
    <property type="term" value="P:gamma-aminobutyric acid catabolic process"/>
    <property type="evidence" value="ECO:0007669"/>
    <property type="project" value="TreeGrafter"/>
</dbReference>
<dbReference type="EMBL" id="AHBW01000049">
    <property type="protein sequence ID" value="EHK82239.1"/>
    <property type="molecule type" value="Genomic_DNA"/>
</dbReference>
<evidence type="ECO:0000256" key="3">
    <source>
        <dbReference type="PROSITE-ProRule" id="PRU10007"/>
    </source>
</evidence>
<feature type="active site" evidence="3">
    <location>
        <position position="279"/>
    </location>
</feature>
<evidence type="ECO:0000259" key="5">
    <source>
        <dbReference type="Pfam" id="PF00171"/>
    </source>
</evidence>
<evidence type="ECO:0000313" key="6">
    <source>
        <dbReference type="EMBL" id="EHK82239.1"/>
    </source>
</evidence>
<reference evidence="6 7" key="1">
    <citation type="submission" date="2011-12" db="EMBL/GenBank/DDBJ databases">
        <authorList>
            <person name="Kriszt B."/>
            <person name="Tancsics A."/>
            <person name="Cserhati M."/>
            <person name="Toth A."/>
            <person name="Nagy I."/>
            <person name="Horvath B."/>
            <person name="Tamura T."/>
            <person name="Kukolya J."/>
            <person name="Szoboszlay S."/>
        </authorList>
    </citation>
    <scope>NUCLEOTIDE SEQUENCE [LARGE SCALE GENOMIC DNA]</scope>
    <source>
        <strain evidence="6 7">AK37</strain>
    </source>
</reference>
<evidence type="ECO:0000256" key="1">
    <source>
        <dbReference type="ARBA" id="ARBA00009986"/>
    </source>
</evidence>
<dbReference type="PANTHER" id="PTHR43353:SF5">
    <property type="entry name" value="SUCCINATE-SEMIALDEHYDE DEHYDROGENASE, MITOCHONDRIAL"/>
    <property type="match status" value="1"/>
</dbReference>
<organism evidence="6 7">
    <name type="scientific">Rhodococcus pyridinivorans AK37</name>
    <dbReference type="NCBI Taxonomy" id="1114960"/>
    <lineage>
        <taxon>Bacteria</taxon>
        <taxon>Bacillati</taxon>
        <taxon>Actinomycetota</taxon>
        <taxon>Actinomycetes</taxon>
        <taxon>Mycobacteriales</taxon>
        <taxon>Nocardiaceae</taxon>
        <taxon>Rhodococcus</taxon>
    </lineage>
</organism>
<dbReference type="SUPFAM" id="SSF53720">
    <property type="entry name" value="ALDH-like"/>
    <property type="match status" value="1"/>
</dbReference>